<feature type="domain" description="AAA+ ATPase" evidence="21">
    <location>
        <begin position="576"/>
        <end position="707"/>
    </location>
</feature>
<evidence type="ECO:0000256" key="17">
    <source>
        <dbReference type="ARBA" id="ARBA00048778"/>
    </source>
</evidence>
<dbReference type="InterPro" id="IPR057604">
    <property type="entry name" value="DPBB_PEX6"/>
</dbReference>
<dbReference type="InterPro" id="IPR003959">
    <property type="entry name" value="ATPase_AAA_core"/>
</dbReference>
<comment type="function">
    <text evidence="18">Component of the PEX1-PEX6 AAA ATPase complex, a protein dislocase complex that mediates the ATP-dependent extraction of the PEX5 receptor from peroxisomal membranes, an essential step for PEX5 recycling. Specifically recognizes PEX5 monoubiquitinated at 'Cys-11', and pulls it out of the peroxisome lumen through the PEX2-PEX10-PEX12 retrotranslocation channel. Extraction by the PEX1-PEX6 AAA ATPase complex is accompanied by unfolding of the TPR repeats and release of bound cargo from PEX5.</text>
</comment>
<dbReference type="PROSITE" id="PS00674">
    <property type="entry name" value="AAA"/>
    <property type="match status" value="1"/>
</dbReference>
<evidence type="ECO:0000256" key="16">
    <source>
        <dbReference type="ARBA" id="ARBA00046271"/>
    </source>
</evidence>
<evidence type="ECO:0000256" key="18">
    <source>
        <dbReference type="ARBA" id="ARBA00057209"/>
    </source>
</evidence>
<gene>
    <name evidence="22" type="ORF">UPYG_G00068760</name>
</gene>
<sequence length="1089" mass="118758">MAVQVELSCLETFPMHLNPLHGLVLKSQFRYAFPNCTGPTSTLLFTSRNLQTERKTGVLLCVHSTTEEMPGSRENGENTTLKLYISNLFFEHSGIQDTTGVVRSLSPFALSKVVIGARTRQSFKWARSERFSNGLLVLASCQGQLLLAREGDPLSLPYHPLLGDDLAQVQQCLSDLVVLECTPVTQGMVTVNTTVVVADCRDLGQQGTVETLNALAARQLSSLFVSDFAHYANSLGGENSLLDNKQVLNSSFSTFLQALECRLDIRVVEIPSLYHQGRIVLAGEREADIDIDSIVFVSKQLLLKLGLFNREWVVVSRFNSSSEKNKTSFNGEYFRNPGHVEDNPPSQEPATVAGTTHLSLVIVADFSKCAELDLQNTVGFISPTHWFNLTNGEPVPVTSRAVKIKRWTHGQPPSRLQLSESLSRSASPLFTKELHIAAVISPEYSSHGPFDSLLCEHFATPRLVRLGGLLGIPSDGHPEVLEANSDGITRWPVVYFKVKKVCSFKDEEDCGTYLADTVHTSLYMGGSTNSLSPCSLVGEVPSFWTSLSPAGLSSTVDQLSTIIQPHMNDSSAALTSGCTVLLFGRSGSGKFTAVRAACRRLHLHLVKVDCVTLCADTAAACEAKMKSAFQRAEAHQPCILFLRNLQLLGQPRDGTEEDVRVTAALCELIINSPSSVVVVAAVSKHRELTSDVMAAFIHQLTIESPSEEQRRAMLASLSKGLPLGRDVNLAKLAKHTAGFLLGDLCALLTQASKAAHRRLVTYCFPDGASIQEEEDLCACGVTILAEDFTNALETLQETHAQSIGAPKIPSVRWQDVGGLQQVKREILDTVQLPLERPELLSLGLRRAGLLLYGPPGTGKTLLAKAVATECSMTFLSVKGPELINMYVGQSEENVRDVFFKARAAAPCIIFFDELDSLAPNRGRSGDSGGVMDRVVSQLLAELDGLHSTGDVFVIGATNRPDLLDQSLLRPGRFDKLVYVGINEDKVSQLQVLKAIVRKFKVEPSVSLQDVVERCPSQLTGADMYALCSDAMMFAIKRKIAQVTDGLDTEDTPLILSAEDFNQALDCLKPSVSEQELLKYKLIQQKLTAK</sequence>
<dbReference type="FunFam" id="3.40.50.300:FF:000109">
    <property type="entry name" value="Peroxisomal biogenesis factor 6"/>
    <property type="match status" value="1"/>
</dbReference>
<dbReference type="Gene3D" id="1.10.8.60">
    <property type="match status" value="2"/>
</dbReference>
<evidence type="ECO:0000313" key="23">
    <source>
        <dbReference type="Proteomes" id="UP001557470"/>
    </source>
</evidence>
<organism evidence="22 23">
    <name type="scientific">Umbra pygmaea</name>
    <name type="common">Eastern mudminnow</name>
    <dbReference type="NCBI Taxonomy" id="75934"/>
    <lineage>
        <taxon>Eukaryota</taxon>
        <taxon>Metazoa</taxon>
        <taxon>Chordata</taxon>
        <taxon>Craniata</taxon>
        <taxon>Vertebrata</taxon>
        <taxon>Euteleostomi</taxon>
        <taxon>Actinopterygii</taxon>
        <taxon>Neopterygii</taxon>
        <taxon>Teleostei</taxon>
        <taxon>Protacanthopterygii</taxon>
        <taxon>Esociformes</taxon>
        <taxon>Umbridae</taxon>
        <taxon>Umbra</taxon>
    </lineage>
</organism>
<evidence type="ECO:0000256" key="12">
    <source>
        <dbReference type="ARBA" id="ARBA00023140"/>
    </source>
</evidence>
<keyword evidence="8" id="KW-0547">Nucleotide-binding</keyword>
<dbReference type="GO" id="GO:0007031">
    <property type="term" value="P:peroxisome organization"/>
    <property type="evidence" value="ECO:0007669"/>
    <property type="project" value="UniProtKB-KW"/>
</dbReference>
<dbReference type="AlphaFoldDB" id="A0ABD0XEP2"/>
<dbReference type="Pfam" id="PF00004">
    <property type="entry name" value="AAA"/>
    <property type="match status" value="2"/>
</dbReference>
<evidence type="ECO:0000256" key="9">
    <source>
        <dbReference type="ARBA" id="ARBA00022801"/>
    </source>
</evidence>
<evidence type="ECO:0000256" key="15">
    <source>
        <dbReference type="ARBA" id="ARBA00034920"/>
    </source>
</evidence>
<dbReference type="GO" id="GO:0005524">
    <property type="term" value="F:ATP binding"/>
    <property type="evidence" value="ECO:0007669"/>
    <property type="project" value="UniProtKB-KW"/>
</dbReference>
<evidence type="ECO:0000256" key="4">
    <source>
        <dbReference type="ARBA" id="ARBA00022481"/>
    </source>
</evidence>
<evidence type="ECO:0000256" key="7">
    <source>
        <dbReference type="ARBA" id="ARBA00022737"/>
    </source>
</evidence>
<evidence type="ECO:0000313" key="22">
    <source>
        <dbReference type="EMBL" id="KAL1006167.1"/>
    </source>
</evidence>
<evidence type="ECO:0000256" key="2">
    <source>
        <dbReference type="ARBA" id="ARBA00004514"/>
    </source>
</evidence>
<accession>A0ABD0XEP2</accession>
<dbReference type="CDD" id="cd19527">
    <property type="entry name" value="RecA-like_PEX6_r2"/>
    <property type="match status" value="1"/>
</dbReference>
<evidence type="ECO:0000256" key="3">
    <source>
        <dbReference type="ARBA" id="ARBA00006914"/>
    </source>
</evidence>
<comment type="subcellular location">
    <subcellularLocation>
        <location evidence="1">Cell projection</location>
        <location evidence="1">Cilium</location>
        <location evidence="1">Photoreceptor outer segment</location>
    </subcellularLocation>
    <subcellularLocation>
        <location evidence="2">Cytoplasm</location>
        <location evidence="2">Cytosol</location>
    </subcellularLocation>
    <subcellularLocation>
        <location evidence="16">Peroxisome membrane</location>
    </subcellularLocation>
</comment>
<evidence type="ECO:0000256" key="10">
    <source>
        <dbReference type="ARBA" id="ARBA00022840"/>
    </source>
</evidence>
<dbReference type="InterPro" id="IPR003960">
    <property type="entry name" value="ATPase_AAA_CS"/>
</dbReference>
<keyword evidence="9" id="KW-0378">Hydrolase</keyword>
<evidence type="ECO:0000256" key="13">
    <source>
        <dbReference type="ARBA" id="ARBA00023273"/>
    </source>
</evidence>
<dbReference type="SUPFAM" id="SSF52540">
    <property type="entry name" value="P-loop containing nucleoside triphosphate hydrolases"/>
    <property type="match status" value="2"/>
</dbReference>
<keyword evidence="5" id="KW-0963">Cytoplasm</keyword>
<dbReference type="InterPro" id="IPR047533">
    <property type="entry name" value="RecA-like_PEX6_r2"/>
</dbReference>
<dbReference type="SMART" id="SM00382">
    <property type="entry name" value="AAA"/>
    <property type="match status" value="2"/>
</dbReference>
<comment type="subunit">
    <text evidence="19">Interacts with PEX1; forming the PEX1-PEX6 AAA ATPase complex, which is composed of a heterohexamer formed by a trimer of PEX1-PEX6 dimers. Interacts with PEX26; interaction is direct and promotes recruitment to peroxisomal membranes. Interacts with ZFAND6.</text>
</comment>
<feature type="domain" description="AAA+ ATPase" evidence="21">
    <location>
        <begin position="845"/>
        <end position="983"/>
    </location>
</feature>
<keyword evidence="23" id="KW-1185">Reference proteome</keyword>
<dbReference type="PANTHER" id="PTHR23077">
    <property type="entry name" value="AAA-FAMILY ATPASE"/>
    <property type="match status" value="1"/>
</dbReference>
<dbReference type="InterPro" id="IPR003593">
    <property type="entry name" value="AAA+_ATPase"/>
</dbReference>
<dbReference type="FunFam" id="1.10.8.60:FF:000039">
    <property type="entry name" value="peroxisome biogenesis factor 6"/>
    <property type="match status" value="1"/>
</dbReference>
<comment type="caution">
    <text evidence="22">The sequence shown here is derived from an EMBL/GenBank/DDBJ whole genome shotgun (WGS) entry which is preliminary data.</text>
</comment>
<keyword evidence="13" id="KW-0966">Cell projection</keyword>
<evidence type="ECO:0000256" key="19">
    <source>
        <dbReference type="ARBA" id="ARBA00065183"/>
    </source>
</evidence>
<evidence type="ECO:0000256" key="20">
    <source>
        <dbReference type="ARBA" id="ARBA00078618"/>
    </source>
</evidence>
<keyword evidence="12" id="KW-0576">Peroxisome</keyword>
<dbReference type="GO" id="GO:0005829">
    <property type="term" value="C:cytosol"/>
    <property type="evidence" value="ECO:0007669"/>
    <property type="project" value="UniProtKB-SubCell"/>
</dbReference>
<evidence type="ECO:0000256" key="14">
    <source>
        <dbReference type="ARBA" id="ARBA00034811"/>
    </source>
</evidence>
<evidence type="ECO:0000256" key="11">
    <source>
        <dbReference type="ARBA" id="ARBA00023136"/>
    </source>
</evidence>
<keyword evidence="11" id="KW-0472">Membrane</keyword>
<dbReference type="EMBL" id="JAGEUA010000002">
    <property type="protein sequence ID" value="KAL1006167.1"/>
    <property type="molecule type" value="Genomic_DNA"/>
</dbReference>
<dbReference type="InterPro" id="IPR027417">
    <property type="entry name" value="P-loop_NTPase"/>
</dbReference>
<dbReference type="Pfam" id="PF25395">
    <property type="entry name" value="DPBB_PEX6"/>
    <property type="match status" value="1"/>
</dbReference>
<keyword evidence="4" id="KW-0488">Methylation</keyword>
<reference evidence="22 23" key="1">
    <citation type="submission" date="2024-06" db="EMBL/GenBank/DDBJ databases">
        <authorList>
            <person name="Pan Q."/>
            <person name="Wen M."/>
            <person name="Jouanno E."/>
            <person name="Zahm M."/>
            <person name="Klopp C."/>
            <person name="Cabau C."/>
            <person name="Louis A."/>
            <person name="Berthelot C."/>
            <person name="Parey E."/>
            <person name="Roest Crollius H."/>
            <person name="Montfort J."/>
            <person name="Robinson-Rechavi M."/>
            <person name="Bouchez O."/>
            <person name="Lampietro C."/>
            <person name="Lopez Roques C."/>
            <person name="Donnadieu C."/>
            <person name="Postlethwait J."/>
            <person name="Bobe J."/>
            <person name="Verreycken H."/>
            <person name="Guiguen Y."/>
        </authorList>
    </citation>
    <scope>NUCLEOTIDE SEQUENCE [LARGE SCALE GENOMIC DNA]</scope>
    <source>
        <strain evidence="22">Up_M1</strain>
        <tissue evidence="22">Testis</tissue>
    </source>
</reference>
<keyword evidence="10" id="KW-0067">ATP-binding</keyword>
<dbReference type="GO" id="GO:0016787">
    <property type="term" value="F:hydrolase activity"/>
    <property type="evidence" value="ECO:0007669"/>
    <property type="project" value="UniProtKB-KW"/>
</dbReference>
<evidence type="ECO:0000256" key="8">
    <source>
        <dbReference type="ARBA" id="ARBA00022741"/>
    </source>
</evidence>
<dbReference type="Proteomes" id="UP001557470">
    <property type="component" value="Unassembled WGS sequence"/>
</dbReference>
<evidence type="ECO:0000256" key="5">
    <source>
        <dbReference type="ARBA" id="ARBA00022490"/>
    </source>
</evidence>
<name>A0ABD0XEP2_UMBPY</name>
<dbReference type="GO" id="GO:0005778">
    <property type="term" value="C:peroxisomal membrane"/>
    <property type="evidence" value="ECO:0007669"/>
    <property type="project" value="UniProtKB-SubCell"/>
</dbReference>
<proteinExistence type="inferred from homology"/>
<comment type="catalytic activity">
    <reaction evidence="17">
        <text>ATP + H2O = ADP + phosphate + H(+)</text>
        <dbReference type="Rhea" id="RHEA:13065"/>
        <dbReference type="ChEBI" id="CHEBI:15377"/>
        <dbReference type="ChEBI" id="CHEBI:15378"/>
        <dbReference type="ChEBI" id="CHEBI:30616"/>
        <dbReference type="ChEBI" id="CHEBI:43474"/>
        <dbReference type="ChEBI" id="CHEBI:456216"/>
    </reaction>
    <physiologicalReaction direction="left-to-right" evidence="17">
        <dbReference type="Rhea" id="RHEA:13066"/>
    </physiologicalReaction>
</comment>
<keyword evidence="6" id="KW-0962">Peroxisome biogenesis</keyword>
<dbReference type="GO" id="GO:0001750">
    <property type="term" value="C:photoreceptor outer segment"/>
    <property type="evidence" value="ECO:0007669"/>
    <property type="project" value="UniProtKB-SubCell"/>
</dbReference>
<dbReference type="PANTHER" id="PTHR23077:SF9">
    <property type="entry name" value="PEROXISOMAL ATPASE PEX6"/>
    <property type="match status" value="1"/>
</dbReference>
<evidence type="ECO:0000256" key="6">
    <source>
        <dbReference type="ARBA" id="ARBA00022593"/>
    </source>
</evidence>
<dbReference type="Gene3D" id="3.40.50.300">
    <property type="entry name" value="P-loop containing nucleotide triphosphate hydrolases"/>
    <property type="match status" value="2"/>
</dbReference>
<keyword evidence="7" id="KW-0677">Repeat</keyword>
<comment type="similarity">
    <text evidence="3">Belongs to the AAA ATPase family.</text>
</comment>
<protein>
    <recommendedName>
        <fullName evidence="14">Peroxisomal ATPase PEX6</fullName>
    </recommendedName>
    <alternativeName>
        <fullName evidence="15">Peroxin-6</fullName>
    </alternativeName>
    <alternativeName>
        <fullName evidence="20">Peroxisomal biogenesis factor 6</fullName>
    </alternativeName>
</protein>
<dbReference type="InterPro" id="IPR050168">
    <property type="entry name" value="AAA_ATPase_domain"/>
</dbReference>
<dbReference type="FunFam" id="1.10.8.60:FF:000059">
    <property type="entry name" value="peroxisome biogenesis factor 6"/>
    <property type="match status" value="1"/>
</dbReference>
<evidence type="ECO:0000256" key="1">
    <source>
        <dbReference type="ARBA" id="ARBA00004504"/>
    </source>
</evidence>
<evidence type="ECO:0000259" key="21">
    <source>
        <dbReference type="SMART" id="SM00382"/>
    </source>
</evidence>
<dbReference type="FunFam" id="3.40.50.300:FF:000988">
    <property type="entry name" value="peroxisome biogenesis factor 6"/>
    <property type="match status" value="1"/>
</dbReference>